<dbReference type="Gene3D" id="3.10.580.10">
    <property type="entry name" value="CBS-domain"/>
    <property type="match status" value="1"/>
</dbReference>
<evidence type="ECO:0000259" key="4">
    <source>
        <dbReference type="PROSITE" id="PS51371"/>
    </source>
</evidence>
<gene>
    <name evidence="5" type="primary">kdsD_1</name>
    <name evidence="5" type="ORF">TA5114_00250</name>
</gene>
<keyword evidence="5" id="KW-0413">Isomerase</keyword>
<proteinExistence type="predicted"/>
<dbReference type="Pfam" id="PF00571">
    <property type="entry name" value="CBS"/>
    <property type="match status" value="2"/>
</dbReference>
<accession>A0A0P1ILM2</accession>
<dbReference type="InterPro" id="IPR000644">
    <property type="entry name" value="CBS_dom"/>
</dbReference>
<organism evidence="5 6">
    <name type="scientific">Cognatishimia activa</name>
    <dbReference type="NCBI Taxonomy" id="1715691"/>
    <lineage>
        <taxon>Bacteria</taxon>
        <taxon>Pseudomonadati</taxon>
        <taxon>Pseudomonadota</taxon>
        <taxon>Alphaproteobacteria</taxon>
        <taxon>Rhodobacterales</taxon>
        <taxon>Paracoccaceae</taxon>
        <taxon>Cognatishimia</taxon>
    </lineage>
</organism>
<dbReference type="EMBL" id="CYUE01000002">
    <property type="protein sequence ID" value="CUK24467.1"/>
    <property type="molecule type" value="Genomic_DNA"/>
</dbReference>
<dbReference type="RefSeq" id="WP_058313476.1">
    <property type="nucleotide sequence ID" value="NZ_CYTO01000008.1"/>
</dbReference>
<protein>
    <submittedName>
        <fullName evidence="5">Arabinose 5-phosphate isomerase KdsD</fullName>
        <ecNumber evidence="5">5.3.1.13</ecNumber>
    </submittedName>
</protein>
<dbReference type="PANTHER" id="PTHR43080">
    <property type="entry name" value="CBS DOMAIN-CONTAINING PROTEIN CBSX3, MITOCHONDRIAL"/>
    <property type="match status" value="1"/>
</dbReference>
<dbReference type="PANTHER" id="PTHR43080:SF2">
    <property type="entry name" value="CBS DOMAIN-CONTAINING PROTEIN"/>
    <property type="match status" value="1"/>
</dbReference>
<keyword evidence="1 2" id="KW-0129">CBS domain</keyword>
<dbReference type="CDD" id="cd04623">
    <property type="entry name" value="CBS_pair_bac_euk"/>
    <property type="match status" value="1"/>
</dbReference>
<dbReference type="SMART" id="SM00116">
    <property type="entry name" value="CBS"/>
    <property type="match status" value="2"/>
</dbReference>
<reference evidence="6" key="1">
    <citation type="submission" date="2015-09" db="EMBL/GenBank/DDBJ databases">
        <authorList>
            <person name="Rodrigo-Torres Lidia"/>
            <person name="Arahal R.David."/>
        </authorList>
    </citation>
    <scope>NUCLEOTIDE SEQUENCE [LARGE SCALE GENOMIC DNA]</scope>
    <source>
        <strain evidence="6">CECT 5114</strain>
    </source>
</reference>
<dbReference type="OrthoDB" id="9807125at2"/>
<dbReference type="EC" id="5.3.1.13" evidence="5"/>
<dbReference type="SUPFAM" id="SSF54631">
    <property type="entry name" value="CBS-domain pair"/>
    <property type="match status" value="1"/>
</dbReference>
<keyword evidence="6" id="KW-1185">Reference proteome</keyword>
<feature type="domain" description="CBS" evidence="4">
    <location>
        <begin position="107"/>
        <end position="165"/>
    </location>
</feature>
<feature type="region of interest" description="Disordered" evidence="3">
    <location>
        <begin position="1"/>
        <end position="27"/>
    </location>
</feature>
<evidence type="ECO:0000256" key="1">
    <source>
        <dbReference type="ARBA" id="ARBA00023122"/>
    </source>
</evidence>
<evidence type="ECO:0000313" key="5">
    <source>
        <dbReference type="EMBL" id="CUK24467.1"/>
    </source>
</evidence>
<sequence length="173" mass="18477">MPTSYRATNRGDTASTKTTSQSTDTNLASKDASVGDILASKGNAIFSIRPQDTIGHAVEVLRDKRIGAVVVTDANGALVGILSERDIVRKLADTPGKTLPHKVEDVMTKDVQTISADETLVSALQMMTNGRFRHVPVTDSTGLIGMITIGDVVNHRLSALEHEALQMKQLIVG</sequence>
<dbReference type="InterPro" id="IPR046342">
    <property type="entry name" value="CBS_dom_sf"/>
</dbReference>
<name>A0A0P1ILM2_9RHOB</name>
<evidence type="ECO:0000313" key="6">
    <source>
        <dbReference type="Proteomes" id="UP000051184"/>
    </source>
</evidence>
<dbReference type="InterPro" id="IPR044725">
    <property type="entry name" value="CBSX3_CBS_dom"/>
</dbReference>
<dbReference type="PROSITE" id="PS51371">
    <property type="entry name" value="CBS"/>
    <property type="match status" value="2"/>
</dbReference>
<dbReference type="GO" id="GO:0019146">
    <property type="term" value="F:arabinose-5-phosphate isomerase activity"/>
    <property type="evidence" value="ECO:0007669"/>
    <property type="project" value="UniProtKB-EC"/>
</dbReference>
<dbReference type="STRING" id="1715691.TA5113_00875"/>
<dbReference type="Proteomes" id="UP000051184">
    <property type="component" value="Unassembled WGS sequence"/>
</dbReference>
<dbReference type="InterPro" id="IPR051257">
    <property type="entry name" value="Diverse_CBS-Domain"/>
</dbReference>
<evidence type="ECO:0000256" key="2">
    <source>
        <dbReference type="PROSITE-ProRule" id="PRU00703"/>
    </source>
</evidence>
<evidence type="ECO:0000256" key="3">
    <source>
        <dbReference type="SAM" id="MobiDB-lite"/>
    </source>
</evidence>
<dbReference type="AlphaFoldDB" id="A0A0P1ILM2"/>
<feature type="domain" description="CBS" evidence="4">
    <location>
        <begin position="39"/>
        <end position="98"/>
    </location>
</feature>